<evidence type="ECO:0000313" key="4">
    <source>
        <dbReference type="EMBL" id="AOZ46702.1"/>
    </source>
</evidence>
<gene>
    <name evidence="4" type="ORF">A8L58_08285</name>
    <name evidence="3" type="ORF">AXH35_06820</name>
</gene>
<keyword evidence="6" id="KW-1185">Reference proteome</keyword>
<dbReference type="PANTHER" id="PTHR22602">
    <property type="entry name" value="TRANSFERASE CAF17, MITOCHONDRIAL-RELATED"/>
    <property type="match status" value="1"/>
</dbReference>
<dbReference type="Proteomes" id="UP000075221">
    <property type="component" value="Chromosome"/>
</dbReference>
<dbReference type="AlphaFoldDB" id="A0AAC8YFW5"/>
<dbReference type="InterPro" id="IPR057460">
    <property type="entry name" value="CAF17_C"/>
</dbReference>
<dbReference type="Gene3D" id="3.30.1360.120">
    <property type="entry name" value="Probable tRNA modification gtpase trme, domain 1"/>
    <property type="match status" value="2"/>
</dbReference>
<keyword evidence="1" id="KW-0809">Transit peptide</keyword>
<dbReference type="InterPro" id="IPR027266">
    <property type="entry name" value="TrmE/GcvT-like"/>
</dbReference>
<dbReference type="PANTHER" id="PTHR22602:SF0">
    <property type="entry name" value="TRANSFERASE CAF17, MITOCHONDRIAL-RELATED"/>
    <property type="match status" value="1"/>
</dbReference>
<proteinExistence type="predicted"/>
<dbReference type="Pfam" id="PF25455">
    <property type="entry name" value="Beta-barrel_CAF17_C"/>
    <property type="match status" value="1"/>
</dbReference>
<dbReference type="Proteomes" id="UP000178666">
    <property type="component" value="Chromosome"/>
</dbReference>
<organism evidence="3 5">
    <name type="scientific">Acidipropionibacterium acidipropionici</name>
    <dbReference type="NCBI Taxonomy" id="1748"/>
    <lineage>
        <taxon>Bacteria</taxon>
        <taxon>Bacillati</taxon>
        <taxon>Actinomycetota</taxon>
        <taxon>Actinomycetes</taxon>
        <taxon>Propionibacteriales</taxon>
        <taxon>Propionibacteriaceae</taxon>
        <taxon>Acidipropionibacterium</taxon>
    </lineage>
</organism>
<evidence type="ECO:0000256" key="1">
    <source>
        <dbReference type="ARBA" id="ARBA00022946"/>
    </source>
</evidence>
<evidence type="ECO:0000259" key="2">
    <source>
        <dbReference type="Pfam" id="PF25455"/>
    </source>
</evidence>
<evidence type="ECO:0000313" key="3">
    <source>
        <dbReference type="EMBL" id="AMS05222.1"/>
    </source>
</evidence>
<name>A0AAC8YFW5_9ACTN</name>
<protein>
    <submittedName>
        <fullName evidence="3">Folate-binding protein</fullName>
    </submittedName>
</protein>
<sequence>MGALVLLSEGPDTGLVSHLDNPNLEQRRIDSSWVGLGNRDILSVSGPDRLTWLHSLTTQFLEGLEPGRSTTALVLSPTGHVEHVLRGVDDGATFWAWTEAGRGPALVEWLDSMRFVMRVEVTAHPELTLVWAGPDVTLPDDVVSMASEIAGGRELLLPEGVEVDAPQAGVRAWEALRIAAGVPRLGIDTDERTIPNEIGLYGTHLDKGCYRGQETVARVHTLGRPPRRLTRLTLDGSQGELPETGAEITSEGRRVGVLGSVAVHHEDGPIALCLLRRATDPQATLDVASVAASQEILVDPQVGLHVRPIL</sequence>
<dbReference type="GO" id="GO:0016226">
    <property type="term" value="P:iron-sulfur cluster assembly"/>
    <property type="evidence" value="ECO:0007669"/>
    <property type="project" value="TreeGrafter"/>
</dbReference>
<dbReference type="EMBL" id="CP014352">
    <property type="protein sequence ID" value="AMS05222.1"/>
    <property type="molecule type" value="Genomic_DNA"/>
</dbReference>
<reference evidence="4 6" key="1">
    <citation type="journal article" date="2016" name="Plant Dis.">
        <title>Improved production of propionic acid using genome shuffling.</title>
        <authorList>
            <person name="Luna-Flores C.H."/>
            <person name="Palfreyman R.W."/>
            <person name="Kromer J.O."/>
            <person name="Nielsen L.K."/>
            <person name="Marcellin E."/>
        </authorList>
    </citation>
    <scope>NUCLEOTIDE SEQUENCE [LARGE SCALE GENOMIC DNA]</scope>
    <source>
        <strain evidence="4 6">F3E8</strain>
    </source>
</reference>
<feature type="domain" description="CAF17 C-terminal" evidence="2">
    <location>
        <begin position="227"/>
        <end position="279"/>
    </location>
</feature>
<accession>A0AAC8YFW5</accession>
<reference evidence="3 5" key="2">
    <citation type="submission" date="2016-02" db="EMBL/GenBank/DDBJ databases">
        <title>Complete Genome Sequence of Propionibacterium acidipropionici ATCC 55737.</title>
        <authorList>
            <person name="Luna Flores C.H."/>
            <person name="Nielsen L.K."/>
            <person name="Marcellin E."/>
        </authorList>
    </citation>
    <scope>NUCLEOTIDE SEQUENCE [LARGE SCALE GENOMIC DNA]</scope>
    <source>
        <strain evidence="3 5">ATCC 55737</strain>
    </source>
</reference>
<dbReference type="RefSeq" id="WP_062819387.1">
    <property type="nucleotide sequence ID" value="NZ_CP014352.1"/>
</dbReference>
<dbReference type="EMBL" id="CP015970">
    <property type="protein sequence ID" value="AOZ46702.1"/>
    <property type="molecule type" value="Genomic_DNA"/>
</dbReference>
<dbReference type="NCBIfam" id="TIGR03317">
    <property type="entry name" value="ygfZ_signature"/>
    <property type="match status" value="1"/>
</dbReference>
<dbReference type="InterPro" id="IPR045179">
    <property type="entry name" value="YgfZ/GcvT"/>
</dbReference>
<evidence type="ECO:0000313" key="5">
    <source>
        <dbReference type="Proteomes" id="UP000075221"/>
    </source>
</evidence>
<evidence type="ECO:0000313" key="6">
    <source>
        <dbReference type="Proteomes" id="UP000178666"/>
    </source>
</evidence>
<dbReference type="InterPro" id="IPR017703">
    <property type="entry name" value="YgfZ/GCV_T_CS"/>
</dbReference>
<dbReference type="SUPFAM" id="SSF103025">
    <property type="entry name" value="Folate-binding domain"/>
    <property type="match status" value="1"/>
</dbReference>